<accession>A0A804KGR4</accession>
<comment type="function">
    <text evidence="4">Acts as a negative regulator of abscisic acid (ABA) response.</text>
</comment>
<proteinExistence type="inferred from homology"/>
<reference evidence="9" key="2">
    <citation type="submission" date="2021-05" db="UniProtKB">
        <authorList>
            <consortium name="EnsemblPlants"/>
        </authorList>
    </citation>
    <scope>IDENTIFICATION</scope>
    <source>
        <strain evidence="9">subsp. malaccensis</strain>
    </source>
</reference>
<feature type="domain" description="Ethylene-responsive binding factor-associated repression" evidence="6">
    <location>
        <begin position="46"/>
        <end position="80"/>
    </location>
</feature>
<feature type="region of interest" description="Disordered" evidence="5">
    <location>
        <begin position="184"/>
        <end position="222"/>
    </location>
</feature>
<evidence type="ECO:0000256" key="3">
    <source>
        <dbReference type="ARBA" id="ARBA00023242"/>
    </source>
</evidence>
<feature type="compositionally biased region" description="Low complexity" evidence="5">
    <location>
        <begin position="191"/>
        <end position="210"/>
    </location>
</feature>
<dbReference type="EnsemblPlants" id="Ma09_t06820.1">
    <property type="protein sequence ID" value="Ma09_p06820.1"/>
    <property type="gene ID" value="Ma09_g06820"/>
</dbReference>
<sequence>MEAEAAEGELERPSSAIESFPRDLLHRLSGNNFSSEQAEALGGESDEVELNLSLGLSLAGCFGVDPEGKKLVRSSSIASFSSLPREHDFFTVTPTLVRASSLPTESEEERRKRKESQGLRRLEAKRKRLEKRSSIKSGALKDEGGKSLAAAMSVNGRLSVPIGTQFSGVFDVVIPPRPPAWAAGPNSTVAQGSVGSQGSSSFSVSEVESQTPARGEEDPLKKVADATTDASLGRNMMEDMPCVSTRGDGPNGRRIEGLLYRYKKGEDVRIVCVCHGSFLTPAEFVKHAGGGDVAHPLRHIVVNPSPPALL</sequence>
<keyword evidence="3 4" id="KW-0539">Nucleus</keyword>
<comment type="subcellular location">
    <subcellularLocation>
        <location evidence="1 4">Nucleus</location>
    </subcellularLocation>
</comment>
<dbReference type="AlphaFoldDB" id="A0A804KGR4"/>
<name>A0A804KGR4_MUSAM</name>
<dbReference type="GO" id="GO:0007165">
    <property type="term" value="P:signal transduction"/>
    <property type="evidence" value="ECO:0007669"/>
    <property type="project" value="InterPro"/>
</dbReference>
<dbReference type="EMBL" id="HG996474">
    <property type="protein sequence ID" value="CAG1834411.1"/>
    <property type="molecule type" value="Genomic_DNA"/>
</dbReference>
<comment type="similarity">
    <text evidence="2 4">Belongs to the Ninja family.</text>
</comment>
<evidence type="ECO:0000259" key="6">
    <source>
        <dbReference type="Pfam" id="PF07897"/>
    </source>
</evidence>
<dbReference type="PANTHER" id="PTHR31413">
    <property type="entry name" value="AFP HOMOLOG 2"/>
    <property type="match status" value="1"/>
</dbReference>
<evidence type="ECO:0000256" key="1">
    <source>
        <dbReference type="ARBA" id="ARBA00004123"/>
    </source>
</evidence>
<dbReference type="GO" id="GO:0005634">
    <property type="term" value="C:nucleus"/>
    <property type="evidence" value="ECO:0000318"/>
    <property type="project" value="GO_Central"/>
</dbReference>
<evidence type="ECO:0000259" key="7">
    <source>
        <dbReference type="Pfam" id="PF16135"/>
    </source>
</evidence>
<evidence type="ECO:0000256" key="2">
    <source>
        <dbReference type="ARBA" id="ARBA00006081"/>
    </source>
</evidence>
<feature type="domain" description="Tify" evidence="7">
    <location>
        <begin position="269"/>
        <end position="301"/>
    </location>
</feature>
<keyword evidence="10" id="KW-1185">Reference proteome</keyword>
<dbReference type="InterPro" id="IPR032310">
    <property type="entry name" value="NLS_NINJA_AFP-like"/>
</dbReference>
<evidence type="ECO:0000313" key="9">
    <source>
        <dbReference type="EnsemblPlants" id="Ma09_p06820.1"/>
    </source>
</evidence>
<dbReference type="InterPro" id="IPR032308">
    <property type="entry name" value="TDBD"/>
</dbReference>
<evidence type="ECO:0000256" key="5">
    <source>
        <dbReference type="SAM" id="MobiDB-lite"/>
    </source>
</evidence>
<dbReference type="Pfam" id="PF16135">
    <property type="entry name" value="TDBD"/>
    <property type="match status" value="1"/>
</dbReference>
<dbReference type="Gramene" id="Ma09_t06820.1">
    <property type="protein sequence ID" value="Ma09_p06820.1"/>
    <property type="gene ID" value="Ma09_g06820"/>
</dbReference>
<evidence type="ECO:0000313" key="10">
    <source>
        <dbReference type="Proteomes" id="UP000012960"/>
    </source>
</evidence>
<organism evidence="9 10">
    <name type="scientific">Musa acuminata subsp. malaccensis</name>
    <name type="common">Wild banana</name>
    <name type="synonym">Musa malaccensis</name>
    <dbReference type="NCBI Taxonomy" id="214687"/>
    <lineage>
        <taxon>Eukaryota</taxon>
        <taxon>Viridiplantae</taxon>
        <taxon>Streptophyta</taxon>
        <taxon>Embryophyta</taxon>
        <taxon>Tracheophyta</taxon>
        <taxon>Spermatophyta</taxon>
        <taxon>Magnoliopsida</taxon>
        <taxon>Liliopsida</taxon>
        <taxon>Zingiberales</taxon>
        <taxon>Musaceae</taxon>
        <taxon>Musa</taxon>
    </lineage>
</organism>
<dbReference type="Pfam" id="PF16136">
    <property type="entry name" value="NLS_NINJA_AFP"/>
    <property type="match status" value="1"/>
</dbReference>
<dbReference type="GO" id="GO:0045892">
    <property type="term" value="P:negative regulation of DNA-templated transcription"/>
    <property type="evidence" value="ECO:0000318"/>
    <property type="project" value="GO_Central"/>
</dbReference>
<dbReference type="Proteomes" id="UP000012960">
    <property type="component" value="Unplaced"/>
</dbReference>
<dbReference type="InParanoid" id="A0A804KGR4"/>
<dbReference type="PANTHER" id="PTHR31413:SF31">
    <property type="entry name" value="NINJA-FAMILY PROTEIN AFP3"/>
    <property type="match status" value="1"/>
</dbReference>
<protein>
    <recommendedName>
        <fullName evidence="4">Ninja-family protein</fullName>
    </recommendedName>
    <alternativeName>
        <fullName evidence="4">ABI-binding protein</fullName>
    </alternativeName>
</protein>
<dbReference type="InterPro" id="IPR012463">
    <property type="entry name" value="Ninja_motif"/>
</dbReference>
<dbReference type="OMA" id="MGVNNHH"/>
<gene>
    <name evidence="8" type="ORF">GSMUA_225160.1</name>
</gene>
<dbReference type="OrthoDB" id="667358at2759"/>
<dbReference type="Pfam" id="PF07897">
    <property type="entry name" value="EAR"/>
    <property type="match status" value="1"/>
</dbReference>
<dbReference type="InterPro" id="IPR031307">
    <property type="entry name" value="Ninja_fam"/>
</dbReference>
<evidence type="ECO:0000256" key="4">
    <source>
        <dbReference type="RuleBase" id="RU369029"/>
    </source>
</evidence>
<evidence type="ECO:0000313" key="8">
    <source>
        <dbReference type="EMBL" id="CAG1834411.1"/>
    </source>
</evidence>
<feature type="region of interest" description="Disordered" evidence="5">
    <location>
        <begin position="100"/>
        <end position="140"/>
    </location>
</feature>
<reference evidence="8" key="1">
    <citation type="submission" date="2021-03" db="EMBL/GenBank/DDBJ databases">
        <authorList>
            <consortium name="Genoscope - CEA"/>
            <person name="William W."/>
        </authorList>
    </citation>
    <scope>NUCLEOTIDE SEQUENCE</scope>
    <source>
        <strain evidence="8">Doubled-haploid Pahang</strain>
    </source>
</reference>